<name>A0A8H6KP96_9PEZI</name>
<protein>
    <submittedName>
        <fullName evidence="1">Uncharacterized protein</fullName>
    </submittedName>
</protein>
<accession>A0A8H6KP96</accession>
<sequence length="153" mass="16718">MSQFRHKSLTTALIKSRSSANGAKVRNIRQGVSWVPPCARRGLSTRQPGSVLNHLVAVNAAASYVESIDCIVAPDWSTHLVWSEVYAPSVSVEDAIITAATWTRGRSTNYLAIPCGNCSDDQQAPCHEGPIPAWTKNDGEERMQRLVFHSTKA</sequence>
<dbReference type="AlphaFoldDB" id="A0A8H6KP96"/>
<evidence type="ECO:0000313" key="2">
    <source>
        <dbReference type="Proteomes" id="UP000639643"/>
    </source>
</evidence>
<dbReference type="EMBL" id="WIGM01000196">
    <property type="protein sequence ID" value="KAF6834416.1"/>
    <property type="molecule type" value="Genomic_DNA"/>
</dbReference>
<keyword evidence="2" id="KW-1185">Reference proteome</keyword>
<reference evidence="1" key="1">
    <citation type="journal article" date="2020" name="Phytopathology">
        <title>Genome Sequence Resources of Colletotrichum truncatum, C. plurivorum, C. musicola, and C. sojae: Four Species Pathogenic to Soybean (Glycine max).</title>
        <authorList>
            <person name="Rogerio F."/>
            <person name="Boufleur T.R."/>
            <person name="Ciampi-Guillardi M."/>
            <person name="Sukno S.A."/>
            <person name="Thon M.R."/>
            <person name="Massola Junior N.S."/>
            <person name="Baroncelli R."/>
        </authorList>
    </citation>
    <scope>NUCLEOTIDE SEQUENCE</scope>
    <source>
        <strain evidence="1">LFN0074</strain>
    </source>
</reference>
<comment type="caution">
    <text evidence="1">The sequence shown here is derived from an EMBL/GenBank/DDBJ whole genome shotgun (WGS) entry which is preliminary data.</text>
</comment>
<proteinExistence type="predicted"/>
<organism evidence="1 2">
    <name type="scientific">Colletotrichum musicola</name>
    <dbReference type="NCBI Taxonomy" id="2175873"/>
    <lineage>
        <taxon>Eukaryota</taxon>
        <taxon>Fungi</taxon>
        <taxon>Dikarya</taxon>
        <taxon>Ascomycota</taxon>
        <taxon>Pezizomycotina</taxon>
        <taxon>Sordariomycetes</taxon>
        <taxon>Hypocreomycetidae</taxon>
        <taxon>Glomerellales</taxon>
        <taxon>Glomerellaceae</taxon>
        <taxon>Colletotrichum</taxon>
        <taxon>Colletotrichum orchidearum species complex</taxon>
    </lineage>
</organism>
<evidence type="ECO:0000313" key="1">
    <source>
        <dbReference type="EMBL" id="KAF6834416.1"/>
    </source>
</evidence>
<dbReference type="Proteomes" id="UP000639643">
    <property type="component" value="Unassembled WGS sequence"/>
</dbReference>
<gene>
    <name evidence="1" type="ORF">CMUS01_06153</name>
</gene>